<evidence type="ECO:0000313" key="1">
    <source>
        <dbReference type="EMBL" id="MBS3018546.1"/>
    </source>
</evidence>
<organism evidence="1 2">
    <name type="scientific">Comamonas brasiliensis</name>
    <dbReference type="NCBI Taxonomy" id="1812482"/>
    <lineage>
        <taxon>Bacteria</taxon>
        <taxon>Pseudomonadati</taxon>
        <taxon>Pseudomonadota</taxon>
        <taxon>Betaproteobacteria</taxon>
        <taxon>Burkholderiales</taxon>
        <taxon>Comamonadaceae</taxon>
        <taxon>Comamonas</taxon>
    </lineage>
</organism>
<protein>
    <recommendedName>
        <fullName evidence="3">Encapsulating for peroxidase</fullName>
    </recommendedName>
</protein>
<dbReference type="RefSeq" id="WP_211456401.1">
    <property type="nucleotide sequence ID" value="NZ_JAANES010000001.1"/>
</dbReference>
<dbReference type="Gene3D" id="3.30.2400.30">
    <property type="match status" value="1"/>
</dbReference>
<sequence>MLRLTDEQSAAINGARAAFNLRQTALATNAAFADGFGDALTGNAAQVPLDAWRRIDGRAVQLQRDILVMFNRLAQASSTPVAMADLVSYFPKVSDSGEVHVTMDGRSEGRADQALVQYEGTPLPIFDSQARFGWRQMEVMRRGPSGIDTATISNHQRKVSEKLEDVVLNGYGSINVAGSTIYGLRNFPHRASDRHGLALKGATGTQWLGVIEALVNAHLGDNAYGRITIFLNYGDYTYADINEFTPGYPKTILTRLREVSQLAEIVPVPRLHANELISIANIGNGDWGTILNGMPLVTRPKVRHNPEDDYVFGVLAAAVPQFRSDYEGRSQIAHFTKD</sequence>
<name>A0ABS5LQR1_9BURK</name>
<reference evidence="1 2" key="1">
    <citation type="submission" date="2020-03" db="EMBL/GenBank/DDBJ databases">
        <title>The role of nitrogen metabolism on polyethylene biodegradation.</title>
        <authorList>
            <person name="Peixoto J."/>
            <person name="Vizzotto C.S."/>
            <person name="Ramos A."/>
            <person name="Alves G."/>
            <person name="Steindorff A."/>
            <person name="Kruger R."/>
        </authorList>
    </citation>
    <scope>NUCLEOTIDE SEQUENCE [LARGE SCALE GENOMIC DNA]</scope>
    <source>
        <strain evidence="1 2">PE63</strain>
    </source>
</reference>
<dbReference type="Pfam" id="PF19774">
    <property type="entry name" value="DUF6260"/>
    <property type="match status" value="1"/>
</dbReference>
<dbReference type="Proteomes" id="UP001647436">
    <property type="component" value="Unassembled WGS sequence"/>
</dbReference>
<evidence type="ECO:0008006" key="3">
    <source>
        <dbReference type="Google" id="ProtNLM"/>
    </source>
</evidence>
<evidence type="ECO:0000313" key="2">
    <source>
        <dbReference type="Proteomes" id="UP001647436"/>
    </source>
</evidence>
<comment type="caution">
    <text evidence="1">The sequence shown here is derived from an EMBL/GenBank/DDBJ whole genome shotgun (WGS) entry which is preliminary data.</text>
</comment>
<keyword evidence="2" id="KW-1185">Reference proteome</keyword>
<proteinExistence type="predicted"/>
<dbReference type="EMBL" id="JAANES010000001">
    <property type="protein sequence ID" value="MBS3018546.1"/>
    <property type="molecule type" value="Genomic_DNA"/>
</dbReference>
<accession>A0ABS5LQR1</accession>
<dbReference type="InterPro" id="IPR046227">
    <property type="entry name" value="DUF6260"/>
</dbReference>
<gene>
    <name evidence="1" type="ORF">DJFAAGMI_01278</name>
</gene>